<name>A0A3B6PJ11_WHEAT</name>
<dbReference type="Gramene" id="TraesCS6B02G159900.1">
    <property type="protein sequence ID" value="TraesCS6B02G159900.1.cds1"/>
    <property type="gene ID" value="TraesCS6B02G159900"/>
</dbReference>
<accession>A0A3B6PJ11</accession>
<proteinExistence type="predicted"/>
<dbReference type="Gramene" id="TraesCLE_scaffold_179757_01G000100.1">
    <property type="protein sequence ID" value="TraesCLE_scaffold_179757_01G000100.1"/>
    <property type="gene ID" value="TraesCLE_scaffold_179757_01G000100"/>
</dbReference>
<dbReference type="AlphaFoldDB" id="A0A3B6PJ11"/>
<sequence length="89" mass="10112">MHHISTAAWQTVTSVRAWWNNNLQIRLGSPKALASLMMLISWEIWTERNARVFRNTAIPSTVLISKIKAEVSLWALAGAKHMSVVMPRE</sequence>
<evidence type="ECO:0000313" key="1">
    <source>
        <dbReference type="EnsemblPlants" id="TraesCS6B02G159900.1.cds1"/>
    </source>
</evidence>
<reference evidence="1" key="1">
    <citation type="submission" date="2018-08" db="EMBL/GenBank/DDBJ databases">
        <authorList>
            <person name="Rossello M."/>
        </authorList>
    </citation>
    <scope>NUCLEOTIDE SEQUENCE [LARGE SCALE GENOMIC DNA]</scope>
    <source>
        <strain evidence="1">cv. Chinese Spring</strain>
    </source>
</reference>
<dbReference type="OrthoDB" id="682412at2759"/>
<dbReference type="Gramene" id="TraesCS6B03G0404500.1">
    <property type="protein sequence ID" value="TraesCS6B03G0404500.1.CDS1"/>
    <property type="gene ID" value="TraesCS6B03G0404500"/>
</dbReference>
<evidence type="ECO:0000313" key="2">
    <source>
        <dbReference type="Proteomes" id="UP000019116"/>
    </source>
</evidence>
<dbReference type="Proteomes" id="UP000019116">
    <property type="component" value="Chromosome 6B"/>
</dbReference>
<protein>
    <submittedName>
        <fullName evidence="1">Uncharacterized protein</fullName>
    </submittedName>
</protein>
<organism evidence="1">
    <name type="scientific">Triticum aestivum</name>
    <name type="common">Wheat</name>
    <dbReference type="NCBI Taxonomy" id="4565"/>
    <lineage>
        <taxon>Eukaryota</taxon>
        <taxon>Viridiplantae</taxon>
        <taxon>Streptophyta</taxon>
        <taxon>Embryophyta</taxon>
        <taxon>Tracheophyta</taxon>
        <taxon>Spermatophyta</taxon>
        <taxon>Magnoliopsida</taxon>
        <taxon>Liliopsida</taxon>
        <taxon>Poales</taxon>
        <taxon>Poaceae</taxon>
        <taxon>BOP clade</taxon>
        <taxon>Pooideae</taxon>
        <taxon>Triticodae</taxon>
        <taxon>Triticeae</taxon>
        <taxon>Triticinae</taxon>
        <taxon>Triticum</taxon>
    </lineage>
</organism>
<dbReference type="OMA" id="HESLHIW"/>
<dbReference type="EnsemblPlants" id="TraesCS6B02G159900.1">
    <property type="protein sequence ID" value="TraesCS6B02G159900.1.cds1"/>
    <property type="gene ID" value="TraesCS6B02G159900"/>
</dbReference>
<reference evidence="1" key="2">
    <citation type="submission" date="2018-10" db="UniProtKB">
        <authorList>
            <consortium name="EnsemblPlants"/>
        </authorList>
    </citation>
    <scope>IDENTIFICATION</scope>
</reference>
<keyword evidence="2" id="KW-1185">Reference proteome</keyword>